<dbReference type="SUPFAM" id="SSF53613">
    <property type="entry name" value="Ribokinase-like"/>
    <property type="match status" value="1"/>
</dbReference>
<gene>
    <name evidence="2" type="ORF">SDC9_189931</name>
</gene>
<dbReference type="Gene3D" id="3.40.1190.20">
    <property type="match status" value="1"/>
</dbReference>
<dbReference type="AlphaFoldDB" id="A0A645I1P0"/>
<feature type="domain" description="Carbohydrate kinase PfkB" evidence="1">
    <location>
        <begin position="9"/>
        <end position="102"/>
    </location>
</feature>
<dbReference type="InterPro" id="IPR029056">
    <property type="entry name" value="Ribokinase-like"/>
</dbReference>
<reference evidence="2" key="1">
    <citation type="submission" date="2019-08" db="EMBL/GenBank/DDBJ databases">
        <authorList>
            <person name="Kucharzyk K."/>
            <person name="Murdoch R.W."/>
            <person name="Higgins S."/>
            <person name="Loffler F."/>
        </authorList>
    </citation>
    <scope>NUCLEOTIDE SEQUENCE</scope>
</reference>
<sequence length="113" mass="12791">MFRRTNLIFTNESEWEIMKKFGDDFSEKEMIIKRGEKGAIYKYKNQVLTVPAPRVEAVDFSGAGDVLAGSFLVLRAKKVPIEKALKKAVDTASYSITDFGVEHLRIDSIEECL</sequence>
<organism evidence="2">
    <name type="scientific">bioreactor metagenome</name>
    <dbReference type="NCBI Taxonomy" id="1076179"/>
    <lineage>
        <taxon>unclassified sequences</taxon>
        <taxon>metagenomes</taxon>
        <taxon>ecological metagenomes</taxon>
    </lineage>
</organism>
<dbReference type="InterPro" id="IPR011611">
    <property type="entry name" value="PfkB_dom"/>
</dbReference>
<dbReference type="EMBL" id="VSSQ01100084">
    <property type="protein sequence ID" value="MPN42374.1"/>
    <property type="molecule type" value="Genomic_DNA"/>
</dbReference>
<evidence type="ECO:0000259" key="1">
    <source>
        <dbReference type="Pfam" id="PF00294"/>
    </source>
</evidence>
<comment type="caution">
    <text evidence="2">The sequence shown here is derived from an EMBL/GenBank/DDBJ whole genome shotgun (WGS) entry which is preliminary data.</text>
</comment>
<name>A0A645I1P0_9ZZZZ</name>
<protein>
    <recommendedName>
        <fullName evidence="1">Carbohydrate kinase PfkB domain-containing protein</fullName>
    </recommendedName>
</protein>
<accession>A0A645I1P0</accession>
<evidence type="ECO:0000313" key="2">
    <source>
        <dbReference type="EMBL" id="MPN42374.1"/>
    </source>
</evidence>
<dbReference type="Pfam" id="PF00294">
    <property type="entry name" value="PfkB"/>
    <property type="match status" value="1"/>
</dbReference>
<proteinExistence type="predicted"/>